<evidence type="ECO:0000313" key="3">
    <source>
        <dbReference type="EMBL" id="CAF1221093.1"/>
    </source>
</evidence>
<dbReference type="PANTHER" id="PTHR43827:SF13">
    <property type="entry name" value="ALDO_KETO REDUCTASE FAMILY PROTEIN"/>
    <property type="match status" value="1"/>
</dbReference>
<dbReference type="PROSITE" id="PS00062">
    <property type="entry name" value="ALDOKETO_REDUCTASE_2"/>
    <property type="match status" value="1"/>
</dbReference>
<dbReference type="OrthoDB" id="416253at2759"/>
<organism evidence="3 5">
    <name type="scientific">Didymodactylos carnosus</name>
    <dbReference type="NCBI Taxonomy" id="1234261"/>
    <lineage>
        <taxon>Eukaryota</taxon>
        <taxon>Metazoa</taxon>
        <taxon>Spiralia</taxon>
        <taxon>Gnathifera</taxon>
        <taxon>Rotifera</taxon>
        <taxon>Eurotatoria</taxon>
        <taxon>Bdelloidea</taxon>
        <taxon>Philodinida</taxon>
        <taxon>Philodinidae</taxon>
        <taxon>Didymodactylos</taxon>
    </lineage>
</organism>
<dbReference type="PIRSF" id="PIRSF000097">
    <property type="entry name" value="AKR"/>
    <property type="match status" value="1"/>
</dbReference>
<dbReference type="Proteomes" id="UP000681722">
    <property type="component" value="Unassembled WGS sequence"/>
</dbReference>
<dbReference type="InterPro" id="IPR023210">
    <property type="entry name" value="NADP_OxRdtase_dom"/>
</dbReference>
<dbReference type="Pfam" id="PF00248">
    <property type="entry name" value="Aldo_ket_red"/>
    <property type="match status" value="1"/>
</dbReference>
<dbReference type="PRINTS" id="PR00069">
    <property type="entry name" value="ALDKETRDTASE"/>
</dbReference>
<dbReference type="AlphaFoldDB" id="A0A814XVN7"/>
<evidence type="ECO:0000313" key="5">
    <source>
        <dbReference type="Proteomes" id="UP000663829"/>
    </source>
</evidence>
<dbReference type="Proteomes" id="UP000663829">
    <property type="component" value="Unassembled WGS sequence"/>
</dbReference>
<feature type="binding site" evidence="1">
    <location>
        <position position="84"/>
    </location>
    <ligand>
        <name>substrate</name>
    </ligand>
</feature>
<dbReference type="GO" id="GO:0016616">
    <property type="term" value="F:oxidoreductase activity, acting on the CH-OH group of donors, NAD or NADP as acceptor"/>
    <property type="evidence" value="ECO:0007669"/>
    <property type="project" value="UniProtKB-ARBA"/>
</dbReference>
<feature type="domain" description="NADP-dependent oxidoreductase" evidence="2">
    <location>
        <begin position="72"/>
        <end position="233"/>
    </location>
</feature>
<dbReference type="SUPFAM" id="SSF51430">
    <property type="entry name" value="NAD(P)-linked oxidoreductase"/>
    <property type="match status" value="1"/>
</dbReference>
<dbReference type="InterPro" id="IPR020471">
    <property type="entry name" value="AKR"/>
</dbReference>
<dbReference type="CDD" id="cd19071">
    <property type="entry name" value="AKR_AKR1-5-like"/>
    <property type="match status" value="1"/>
</dbReference>
<dbReference type="EMBL" id="CAJNOQ010009299">
    <property type="protein sequence ID" value="CAF1221093.1"/>
    <property type="molecule type" value="Genomic_DNA"/>
</dbReference>
<gene>
    <name evidence="3" type="ORF">GPM918_LOCUS24688</name>
    <name evidence="4" type="ORF">SRO942_LOCUS24688</name>
</gene>
<evidence type="ECO:0000313" key="4">
    <source>
        <dbReference type="EMBL" id="CAF3984366.1"/>
    </source>
</evidence>
<name>A0A814XVN7_9BILA</name>
<dbReference type="PROSITE" id="PS00063">
    <property type="entry name" value="ALDOKETO_REDUCTASE_3"/>
    <property type="match status" value="1"/>
</dbReference>
<accession>A0A814XVN7</accession>
<dbReference type="InterPro" id="IPR018170">
    <property type="entry name" value="Aldo/ket_reductase_CS"/>
</dbReference>
<dbReference type="InterPro" id="IPR036812">
    <property type="entry name" value="NAD(P)_OxRdtase_dom_sf"/>
</dbReference>
<comment type="caution">
    <text evidence="3">The sequence shown here is derived from an EMBL/GenBank/DDBJ whole genome shotgun (WGS) entry which is preliminary data.</text>
</comment>
<dbReference type="EMBL" id="CAJOBC010009300">
    <property type="protein sequence ID" value="CAF3984366.1"/>
    <property type="molecule type" value="Genomic_DNA"/>
</dbReference>
<dbReference type="PANTHER" id="PTHR43827">
    <property type="entry name" value="2,5-DIKETO-D-GLUCONIC ACID REDUCTASE"/>
    <property type="match status" value="1"/>
</dbReference>
<proteinExistence type="predicted"/>
<protein>
    <recommendedName>
        <fullName evidence="2">NADP-dependent oxidoreductase domain-containing protein</fullName>
    </recommendedName>
</protein>
<keyword evidence="5" id="KW-1185">Reference proteome</keyword>
<evidence type="ECO:0000259" key="2">
    <source>
        <dbReference type="Pfam" id="PF00248"/>
    </source>
</evidence>
<evidence type="ECO:0000256" key="1">
    <source>
        <dbReference type="PIRSR" id="PIRSR000097-2"/>
    </source>
</evidence>
<reference evidence="3" key="1">
    <citation type="submission" date="2021-02" db="EMBL/GenBank/DDBJ databases">
        <authorList>
            <person name="Nowell W R."/>
        </authorList>
    </citation>
    <scope>NUCLEOTIDE SEQUENCE</scope>
</reference>
<dbReference type="Gene3D" id="3.20.20.100">
    <property type="entry name" value="NADP-dependent oxidoreductase domain"/>
    <property type="match status" value="2"/>
</dbReference>
<sequence>MLALSLDDECKIEINMTTLAAPIAKSLASKMKLNDGVEIPMFGLGTYRLDGPLIASAIEKGYRMLDSAENYNLATDYIDLYLLHAPQGGKCGEVYRALQEHKKSGKIRSLGVSNFGIHHLKALEKLGLDLPSVNQIEMHPWQLKTDIVNYCQSKNIVIIGYSPLAKGKKVDDETIIQIAQKLQKTPAQILIRWSVQRGLITIPRTSSEKRLMENADVFNWSIPENEMEILNALGKSPWSCTWDPTKNDLETAFGFSNQELESRSSLD</sequence>